<feature type="region of interest" description="Disordered" evidence="1">
    <location>
        <begin position="308"/>
        <end position="331"/>
    </location>
</feature>
<evidence type="ECO:0000313" key="2">
    <source>
        <dbReference type="Proteomes" id="UP000504618"/>
    </source>
</evidence>
<name>A0A6J1PZ08_9HYME</name>
<reference evidence="3" key="1">
    <citation type="submission" date="2025-08" db="UniProtKB">
        <authorList>
            <consortium name="RefSeq"/>
        </authorList>
    </citation>
    <scope>IDENTIFICATION</scope>
    <source>
        <tissue evidence="3">Whole body</tissue>
    </source>
</reference>
<dbReference type="RefSeq" id="XP_024874618.1">
    <property type="nucleotide sequence ID" value="XM_025018850.1"/>
</dbReference>
<sequence>MFQSSQIKTVKEWPNVTDGIFPRKKNDAEPRFPSGVISRDIQDEPERVIEETYVDKVPVNHDVRPEVKDIETEPIVPQEFPIIQEPAVVPTEKIADDIEEKIDLIEKEKLIQELIIVQEEKIIDRDEKKIDFVEEKELVEEPAIIPEEIVTPTEKVVDRNEKKIDFVEEDLVQEPTIIPEEAVTPTEKVVDRNEKKIDFVEEDLVQEPTIIPEEAVTPTAKVVDRDEEKIELITEEKLDEEPVEKEIVIPAEKIADRNDEKVDFVEEEDSVLEKIAAEPVQEVPIAIEEPEIIEDEIKLAPTTKIELEPSRELEEDFEPEERMEYGEEEESITDYEKFIDEELQESLPAVIAREIPEEPKAVRREISRNAATLYERIDRERPVRPAEEREAVTAMPEERPAEEEVSARRALENSTITEQIISREPAEDACEETCPVVKEQKERIMRKLKARQRVIDHYYLTKGFSYFEDVCTCSLACMVYTLSRDPFVKSIFASLALFAVGLKLCSELDAWEMPSRVS</sequence>
<dbReference type="Proteomes" id="UP000504618">
    <property type="component" value="Unplaced"/>
</dbReference>
<organism evidence="2 3">
    <name type="scientific">Temnothorax curvispinosus</name>
    <dbReference type="NCBI Taxonomy" id="300111"/>
    <lineage>
        <taxon>Eukaryota</taxon>
        <taxon>Metazoa</taxon>
        <taxon>Ecdysozoa</taxon>
        <taxon>Arthropoda</taxon>
        <taxon>Hexapoda</taxon>
        <taxon>Insecta</taxon>
        <taxon>Pterygota</taxon>
        <taxon>Neoptera</taxon>
        <taxon>Endopterygota</taxon>
        <taxon>Hymenoptera</taxon>
        <taxon>Apocrita</taxon>
        <taxon>Aculeata</taxon>
        <taxon>Formicoidea</taxon>
        <taxon>Formicidae</taxon>
        <taxon>Myrmicinae</taxon>
        <taxon>Temnothorax</taxon>
    </lineage>
</organism>
<gene>
    <name evidence="3" type="primary">LOC112456362</name>
</gene>
<proteinExistence type="predicted"/>
<dbReference type="GeneID" id="112456362"/>
<feature type="compositionally biased region" description="Basic and acidic residues" evidence="1">
    <location>
        <begin position="383"/>
        <end position="399"/>
    </location>
</feature>
<protein>
    <submittedName>
        <fullName evidence="3">Titin-like isoform X2</fullName>
    </submittedName>
</protein>
<dbReference type="AlphaFoldDB" id="A0A6J1PZ08"/>
<keyword evidence="2" id="KW-1185">Reference proteome</keyword>
<accession>A0A6J1PZ08</accession>
<evidence type="ECO:0000313" key="3">
    <source>
        <dbReference type="RefSeq" id="XP_024874618.1"/>
    </source>
</evidence>
<feature type="region of interest" description="Disordered" evidence="1">
    <location>
        <begin position="383"/>
        <end position="409"/>
    </location>
</feature>
<evidence type="ECO:0000256" key="1">
    <source>
        <dbReference type="SAM" id="MobiDB-lite"/>
    </source>
</evidence>